<dbReference type="AlphaFoldDB" id="A0A0V0YRZ3"/>
<comment type="caution">
    <text evidence="1">The sequence shown here is derived from an EMBL/GenBank/DDBJ whole genome shotgun (WGS) entry which is preliminary data.</text>
</comment>
<sequence>MVDVLKLKLEPPIWWRIVWNLDDWHVEFIVEQFSVYSKTSAK</sequence>
<evidence type="ECO:0000313" key="2">
    <source>
        <dbReference type="Proteomes" id="UP000054783"/>
    </source>
</evidence>
<organism evidence="1 2">
    <name type="scientific">Trichinella patagoniensis</name>
    <dbReference type="NCBI Taxonomy" id="990121"/>
    <lineage>
        <taxon>Eukaryota</taxon>
        <taxon>Metazoa</taxon>
        <taxon>Ecdysozoa</taxon>
        <taxon>Nematoda</taxon>
        <taxon>Enoplea</taxon>
        <taxon>Dorylaimia</taxon>
        <taxon>Trichinellida</taxon>
        <taxon>Trichinellidae</taxon>
        <taxon>Trichinella</taxon>
    </lineage>
</organism>
<gene>
    <name evidence="1" type="ORF">T12_9892</name>
</gene>
<dbReference type="Proteomes" id="UP000054783">
    <property type="component" value="Unassembled WGS sequence"/>
</dbReference>
<proteinExistence type="predicted"/>
<name>A0A0V0YRZ3_9BILA</name>
<evidence type="ECO:0000313" key="1">
    <source>
        <dbReference type="EMBL" id="KRY02875.1"/>
    </source>
</evidence>
<accession>A0A0V0YRZ3</accession>
<dbReference type="EMBL" id="JYDQ01003352">
    <property type="protein sequence ID" value="KRY02875.1"/>
    <property type="molecule type" value="Genomic_DNA"/>
</dbReference>
<keyword evidence="2" id="KW-1185">Reference proteome</keyword>
<protein>
    <submittedName>
        <fullName evidence="1">Uncharacterized protein</fullName>
    </submittedName>
</protein>
<reference evidence="1 2" key="1">
    <citation type="submission" date="2015-01" db="EMBL/GenBank/DDBJ databases">
        <title>Evolution of Trichinella species and genotypes.</title>
        <authorList>
            <person name="Korhonen P.K."/>
            <person name="Edoardo P."/>
            <person name="Giuseppe L.R."/>
            <person name="Gasser R.B."/>
        </authorList>
    </citation>
    <scope>NUCLEOTIDE SEQUENCE [LARGE SCALE GENOMIC DNA]</scope>
    <source>
        <strain evidence="1">ISS2496</strain>
    </source>
</reference>